<dbReference type="InterPro" id="IPR027417">
    <property type="entry name" value="P-loop_NTPase"/>
</dbReference>
<evidence type="ECO:0000256" key="13">
    <source>
        <dbReference type="ARBA" id="ARBA00023242"/>
    </source>
</evidence>
<comment type="catalytic activity">
    <reaction evidence="14">
        <text>ATP + H2O = ADP + phosphate + H(+)</text>
        <dbReference type="Rhea" id="RHEA:13065"/>
        <dbReference type="ChEBI" id="CHEBI:15377"/>
        <dbReference type="ChEBI" id="CHEBI:15378"/>
        <dbReference type="ChEBI" id="CHEBI:30616"/>
        <dbReference type="ChEBI" id="CHEBI:43474"/>
        <dbReference type="ChEBI" id="CHEBI:456216"/>
    </reaction>
</comment>
<feature type="coiled-coil region" evidence="15">
    <location>
        <begin position="976"/>
        <end position="1073"/>
    </location>
</feature>
<evidence type="ECO:0000256" key="15">
    <source>
        <dbReference type="SAM" id="Coils"/>
    </source>
</evidence>
<dbReference type="GO" id="GO:0016887">
    <property type="term" value="F:ATP hydrolysis activity"/>
    <property type="evidence" value="ECO:0007669"/>
    <property type="project" value="InterPro"/>
</dbReference>
<dbReference type="Pfam" id="PF13476">
    <property type="entry name" value="AAA_23"/>
    <property type="match status" value="1"/>
</dbReference>
<evidence type="ECO:0000256" key="12">
    <source>
        <dbReference type="ARBA" id="ARBA00023204"/>
    </source>
</evidence>
<dbReference type="Pfam" id="PF13558">
    <property type="entry name" value="SbcC_Walker_B"/>
    <property type="match status" value="1"/>
</dbReference>
<evidence type="ECO:0000256" key="8">
    <source>
        <dbReference type="ARBA" id="ARBA00022763"/>
    </source>
</evidence>
<proteinExistence type="inferred from homology"/>
<dbReference type="GO" id="GO:0000794">
    <property type="term" value="C:condensed nuclear chromosome"/>
    <property type="evidence" value="ECO:0007669"/>
    <property type="project" value="TreeGrafter"/>
</dbReference>
<dbReference type="GO" id="GO:0046872">
    <property type="term" value="F:metal ion binding"/>
    <property type="evidence" value="ECO:0007669"/>
    <property type="project" value="UniProtKB-KW"/>
</dbReference>
<keyword evidence="6" id="KW-0158">Chromosome</keyword>
<dbReference type="GO" id="GO:0030870">
    <property type="term" value="C:Mre11 complex"/>
    <property type="evidence" value="ECO:0007669"/>
    <property type="project" value="InterPro"/>
</dbReference>
<dbReference type="Gene3D" id="1.10.287.1490">
    <property type="match status" value="2"/>
</dbReference>
<dbReference type="FunFam" id="3.40.50.300:FF:000947">
    <property type="entry name" value="DNA repair protein RAD50"/>
    <property type="match status" value="1"/>
</dbReference>
<evidence type="ECO:0000313" key="18">
    <source>
        <dbReference type="Proteomes" id="UP001201980"/>
    </source>
</evidence>
<feature type="coiled-coil region" evidence="15">
    <location>
        <begin position="771"/>
        <end position="798"/>
    </location>
</feature>
<keyword evidence="7" id="KW-0479">Metal-binding</keyword>
<dbReference type="NCBIfam" id="TIGR00606">
    <property type="entry name" value="rad50"/>
    <property type="match status" value="1"/>
</dbReference>
<gene>
    <name evidence="17" type="ORF">MKZ38_007877</name>
</gene>
<evidence type="ECO:0000256" key="11">
    <source>
        <dbReference type="ARBA" id="ARBA00023054"/>
    </source>
</evidence>
<protein>
    <recommendedName>
        <fullName evidence="5">DNA repair protein RAD50</fullName>
    </recommendedName>
</protein>
<dbReference type="InterPro" id="IPR004584">
    <property type="entry name" value="Rad50_eukaryotes"/>
</dbReference>
<keyword evidence="11 15" id="KW-0175">Coiled coil</keyword>
<evidence type="ECO:0000256" key="9">
    <source>
        <dbReference type="ARBA" id="ARBA00022801"/>
    </source>
</evidence>
<comment type="similarity">
    <text evidence="4">Belongs to the SMC family. RAD50 subfamily.</text>
</comment>
<dbReference type="EMBL" id="JAKWBI020000051">
    <property type="protein sequence ID" value="KAJ2904545.1"/>
    <property type="molecule type" value="Genomic_DNA"/>
</dbReference>
<keyword evidence="13" id="KW-0539">Nucleus</keyword>
<comment type="subcellular location">
    <subcellularLocation>
        <location evidence="3">Chromosome</location>
    </subcellularLocation>
    <subcellularLocation>
        <location evidence="2">Nucleus</location>
    </subcellularLocation>
</comment>
<keyword evidence="12" id="KW-0234">DNA repair</keyword>
<dbReference type="GO" id="GO:0070192">
    <property type="term" value="P:chromosome organization involved in meiotic cell cycle"/>
    <property type="evidence" value="ECO:0007669"/>
    <property type="project" value="TreeGrafter"/>
</dbReference>
<accession>A0AAD5RUL1</accession>
<dbReference type="GO" id="GO:0043047">
    <property type="term" value="F:single-stranded telomeric DNA binding"/>
    <property type="evidence" value="ECO:0007669"/>
    <property type="project" value="TreeGrafter"/>
</dbReference>
<feature type="coiled-coil region" evidence="15">
    <location>
        <begin position="446"/>
        <end position="520"/>
    </location>
</feature>
<dbReference type="GO" id="GO:0006302">
    <property type="term" value="P:double-strand break repair"/>
    <property type="evidence" value="ECO:0007669"/>
    <property type="project" value="InterPro"/>
</dbReference>
<evidence type="ECO:0000256" key="14">
    <source>
        <dbReference type="ARBA" id="ARBA00049360"/>
    </source>
</evidence>
<feature type="coiled-coil region" evidence="15">
    <location>
        <begin position="218"/>
        <end position="332"/>
    </location>
</feature>
<keyword evidence="8" id="KW-0227">DNA damage</keyword>
<reference evidence="17" key="1">
    <citation type="submission" date="2022-07" db="EMBL/GenBank/DDBJ databases">
        <title>Draft genome sequence of Zalerion maritima ATCC 34329, a (micro)plastics degrading marine fungus.</title>
        <authorList>
            <person name="Paco A."/>
            <person name="Goncalves M.F.M."/>
            <person name="Rocha-Santos T.A.P."/>
            <person name="Alves A."/>
        </authorList>
    </citation>
    <scope>NUCLEOTIDE SEQUENCE</scope>
    <source>
        <strain evidence="17">ATCC 34329</strain>
    </source>
</reference>
<evidence type="ECO:0000256" key="5">
    <source>
        <dbReference type="ARBA" id="ARBA00017893"/>
    </source>
</evidence>
<dbReference type="SUPFAM" id="SSF52540">
    <property type="entry name" value="P-loop containing nucleoside triphosphate hydrolases"/>
    <property type="match status" value="1"/>
</dbReference>
<dbReference type="GO" id="GO:0003691">
    <property type="term" value="F:double-stranded telomeric DNA binding"/>
    <property type="evidence" value="ECO:0007669"/>
    <property type="project" value="TreeGrafter"/>
</dbReference>
<evidence type="ECO:0000256" key="7">
    <source>
        <dbReference type="ARBA" id="ARBA00022723"/>
    </source>
</evidence>
<dbReference type="GO" id="GO:0007004">
    <property type="term" value="P:telomere maintenance via telomerase"/>
    <property type="evidence" value="ECO:0007669"/>
    <property type="project" value="TreeGrafter"/>
</dbReference>
<comment type="caution">
    <text evidence="17">The sequence shown here is derived from an EMBL/GenBank/DDBJ whole genome shotgun (WGS) entry which is preliminary data.</text>
</comment>
<evidence type="ECO:0000256" key="2">
    <source>
        <dbReference type="ARBA" id="ARBA00004123"/>
    </source>
</evidence>
<organism evidence="17 18">
    <name type="scientific">Zalerion maritima</name>
    <dbReference type="NCBI Taxonomy" id="339359"/>
    <lineage>
        <taxon>Eukaryota</taxon>
        <taxon>Fungi</taxon>
        <taxon>Dikarya</taxon>
        <taxon>Ascomycota</taxon>
        <taxon>Pezizomycotina</taxon>
        <taxon>Sordariomycetes</taxon>
        <taxon>Lulworthiomycetidae</taxon>
        <taxon>Lulworthiales</taxon>
        <taxon>Lulworthiaceae</taxon>
        <taxon>Zalerion</taxon>
    </lineage>
</organism>
<comment type="cofactor">
    <cofactor evidence="1">
        <name>Zn(2+)</name>
        <dbReference type="ChEBI" id="CHEBI:29105"/>
    </cofactor>
</comment>
<dbReference type="PANTHER" id="PTHR18867:SF12">
    <property type="entry name" value="DNA REPAIR PROTEIN RAD50"/>
    <property type="match status" value="1"/>
</dbReference>
<keyword evidence="9" id="KW-0378">Hydrolase</keyword>
<dbReference type="InterPro" id="IPR038729">
    <property type="entry name" value="Rad50/SbcC_AAA"/>
</dbReference>
<evidence type="ECO:0000256" key="3">
    <source>
        <dbReference type="ARBA" id="ARBA00004286"/>
    </source>
</evidence>
<dbReference type="GO" id="GO:0051880">
    <property type="term" value="F:G-quadruplex DNA binding"/>
    <property type="evidence" value="ECO:0007669"/>
    <property type="project" value="TreeGrafter"/>
</dbReference>
<evidence type="ECO:0000259" key="16">
    <source>
        <dbReference type="Pfam" id="PF13476"/>
    </source>
</evidence>
<evidence type="ECO:0000256" key="4">
    <source>
        <dbReference type="ARBA" id="ARBA00009439"/>
    </source>
</evidence>
<feature type="domain" description="Rad50/SbcC-type AAA" evidence="16">
    <location>
        <begin position="6"/>
        <end position="236"/>
    </location>
</feature>
<evidence type="ECO:0000256" key="6">
    <source>
        <dbReference type="ARBA" id="ARBA00022454"/>
    </source>
</evidence>
<keyword evidence="10" id="KW-0862">Zinc</keyword>
<dbReference type="PANTHER" id="PTHR18867">
    <property type="entry name" value="RAD50"/>
    <property type="match status" value="1"/>
</dbReference>
<name>A0AAD5RUL1_9PEZI</name>
<dbReference type="FunFam" id="3.40.50.300:FF:001195">
    <property type="entry name" value="DNA repair protein rad50"/>
    <property type="match status" value="1"/>
</dbReference>
<evidence type="ECO:0000256" key="1">
    <source>
        <dbReference type="ARBA" id="ARBA00001947"/>
    </source>
</evidence>
<keyword evidence="18" id="KW-1185">Reference proteome</keyword>
<dbReference type="Proteomes" id="UP001201980">
    <property type="component" value="Unassembled WGS sequence"/>
</dbReference>
<sequence>MSRIEKLSIQGVRSFGPGAREAICFNTPLTLIVGYNGSGKTTIIECLKYATTGDLPPNSKGGAFIHDPKLCGEKEVLAQVKLAFKSTGSARFVVTRSLQLTVKKTTRSQKTLEGSLVWNNNGERTTVSSKVADLDEVVPQELGVSRAILDSVIFCHQDESLWPMSEPLALKRRFDEIFEAMRYTKAIDNIKVLRKKQGEKLAQLKIFEDQDRQNKEKGDKAEARSKALNNEIEELRGQVTSFTEKMEGLQERSKEKHEQANSFLSIVNDLSNKRDQLEYREETVEELKATLEEIQEPDEWLENILSQYEEKADQYQGQLDENRQAYNGLQGELGSSRKSLQGKLAEQGKHQSDKEKYERQLQTRVDLIQDTARLHSIRGFDGDITDAQVKAFNERLMKLLNDKKRELEAAKKARAEEYDTAAALITDLEGKRASSMQDRVSSLDRINTIERRIKVLLGQIKSLNIDENAITLLGLQRQELEDRLQKETRKLDDAKWDEQLQEENSRLVQLESENSSLSSELVECTRLAAERAQLDLRRKEQTDRQKRLDTLTNTWKDKLSGVVEDDWTPETLDKQFLQIMTAHNRVLEDNHRRRDGTSREVERLEYKLTSARKDRSKRSAEAAASRKKVYDAIALNSETPNVENYEQEVEDLRLEIQGYEKDIALFGALEDYYTQCSNMLEKQNKCKLCERGFGEQTEVKTKLKHKIQKLLNPAQKAEIQADLDAARPFLDTLEGVRQDFETYKRISAEIPTLDADIKSIESQRATQLRNLEDKDQVVKDAEDRLRDLESMNKTVVNISQLARDIADGQGHISRLEAQQRSFAGSRSAEEIHELQTTIGDQIRSVKQKISRFTSERQHSRDVVSTLELEKSELTNKMNSAEGQLERKQDLEGQVQSLREDSAHQREIIQQADAKIKTLEPEIAKARVIREETVSSHRAKEQKLTDERDNFASSASELRMVDADIQGYVNRGAASEMAANQRAIKQLEKTIERIEREVADVTKQTNQLREEMANSDRRKKNICDNINYRKNLRILETLRADIEDLESRNATEDYDRLLREAKKYENEYSVILAERSSIMGSMKTKDEELSRVLEEWNMDYKNADKKYRESHIKVETTKAAIEDLGKFAVALDKAIMEYHKRKMEDVNRIAGELWQSTYQGTDIDTIMIKSDAESSNTRRNYNYRVCMVKQDTDMDMRGRCSAGQKVLASIIIRLALAESFGVNCGLIALDEPTTNLDSDNIRSLAMSLHSIIKARQQQSNFQLIVITHDEEFLRYMRCGDFCDTFFRVSRNDRQNSVIGVESISKVSE</sequence>
<feature type="coiled-coil region" evidence="15">
    <location>
        <begin position="390"/>
        <end position="420"/>
    </location>
</feature>
<dbReference type="GO" id="GO:0000722">
    <property type="term" value="P:telomere maintenance via recombination"/>
    <property type="evidence" value="ECO:0007669"/>
    <property type="project" value="TreeGrafter"/>
</dbReference>
<feature type="coiled-coil region" evidence="15">
    <location>
        <begin position="863"/>
        <end position="900"/>
    </location>
</feature>
<evidence type="ECO:0000256" key="10">
    <source>
        <dbReference type="ARBA" id="ARBA00022833"/>
    </source>
</evidence>
<dbReference type="Gene3D" id="3.40.50.300">
    <property type="entry name" value="P-loop containing nucleotide triphosphate hydrolases"/>
    <property type="match status" value="2"/>
</dbReference>
<evidence type="ECO:0000313" key="17">
    <source>
        <dbReference type="EMBL" id="KAJ2904545.1"/>
    </source>
</evidence>